<evidence type="ECO:0000313" key="3">
    <source>
        <dbReference type="Proteomes" id="UP000446768"/>
    </source>
</evidence>
<feature type="signal peptide" evidence="1">
    <location>
        <begin position="1"/>
        <end position="21"/>
    </location>
</feature>
<sequence>MLKRFAIAAVLVISPLLPAQAAPEDPGAFDQLMSKAAEIGYPVALSLEIQFRSRADAVAAHNSFAASGIRPPAFGISEVQEFDGMESGAGRQPRSVKWYFYSKPYRIESPQQFQQELQKLRTVKLEGATHVHNRLDSGDNVPPAVPMPR</sequence>
<reference evidence="2 3" key="1">
    <citation type="submission" date="2019-11" db="EMBL/GenBank/DDBJ databases">
        <title>Novel species isolated from a subtropical stream in China.</title>
        <authorList>
            <person name="Lu H."/>
        </authorList>
    </citation>
    <scope>NUCLEOTIDE SEQUENCE [LARGE SCALE GENOMIC DNA]</scope>
    <source>
        <strain evidence="2 3">FT92W</strain>
    </source>
</reference>
<keyword evidence="1" id="KW-0732">Signal</keyword>
<dbReference type="Proteomes" id="UP000446768">
    <property type="component" value="Unassembled WGS sequence"/>
</dbReference>
<feature type="chain" id="PRO_5030827649" description="DUF4148 domain-containing protein" evidence="1">
    <location>
        <begin position="22"/>
        <end position="149"/>
    </location>
</feature>
<accession>A0A7X2IPZ2</accession>
<name>A0A7X2IPZ2_9BURK</name>
<evidence type="ECO:0000256" key="1">
    <source>
        <dbReference type="SAM" id="SignalP"/>
    </source>
</evidence>
<comment type="caution">
    <text evidence="2">The sequence shown here is derived from an EMBL/GenBank/DDBJ whole genome shotgun (WGS) entry which is preliminary data.</text>
</comment>
<dbReference type="EMBL" id="WKJJ01000012">
    <property type="protein sequence ID" value="MRV73880.1"/>
    <property type="molecule type" value="Genomic_DNA"/>
</dbReference>
<dbReference type="AlphaFoldDB" id="A0A7X2IPZ2"/>
<proteinExistence type="predicted"/>
<keyword evidence="3" id="KW-1185">Reference proteome</keyword>
<evidence type="ECO:0000313" key="2">
    <source>
        <dbReference type="EMBL" id="MRV73880.1"/>
    </source>
</evidence>
<gene>
    <name evidence="2" type="ORF">GJ700_19385</name>
</gene>
<organism evidence="2 3">
    <name type="scientific">Pseudoduganella rivuli</name>
    <dbReference type="NCBI Taxonomy" id="2666085"/>
    <lineage>
        <taxon>Bacteria</taxon>
        <taxon>Pseudomonadati</taxon>
        <taxon>Pseudomonadota</taxon>
        <taxon>Betaproteobacteria</taxon>
        <taxon>Burkholderiales</taxon>
        <taxon>Oxalobacteraceae</taxon>
        <taxon>Telluria group</taxon>
        <taxon>Pseudoduganella</taxon>
    </lineage>
</organism>
<evidence type="ECO:0008006" key="4">
    <source>
        <dbReference type="Google" id="ProtNLM"/>
    </source>
</evidence>
<protein>
    <recommendedName>
        <fullName evidence="4">DUF4148 domain-containing protein</fullName>
    </recommendedName>
</protein>
<dbReference type="RefSeq" id="WP_154376909.1">
    <property type="nucleotide sequence ID" value="NZ_WKJJ01000012.1"/>
</dbReference>